<proteinExistence type="predicted"/>
<sequence>MKELERIFQEWSLNSEDTADIAALWLKVEANLPEDSEDIFAKDIHDFILDYTSAVEKHAFMEGYKKAVQLMTEIFFDTLL</sequence>
<evidence type="ECO:0000313" key="1">
    <source>
        <dbReference type="EMBL" id="MCU6726028.1"/>
    </source>
</evidence>
<protein>
    <recommendedName>
        <fullName evidence="3">DUF1871 family protein</fullName>
    </recommendedName>
</protein>
<keyword evidence="2" id="KW-1185">Reference proteome</keyword>
<organism evidence="1 2">
    <name type="scientific">Muricoprocola aceti</name>
    <dbReference type="NCBI Taxonomy" id="2981772"/>
    <lineage>
        <taxon>Bacteria</taxon>
        <taxon>Bacillati</taxon>
        <taxon>Bacillota</taxon>
        <taxon>Clostridia</taxon>
        <taxon>Lachnospirales</taxon>
        <taxon>Lachnospiraceae</taxon>
        <taxon>Muricoprocola</taxon>
    </lineage>
</organism>
<evidence type="ECO:0000313" key="2">
    <source>
        <dbReference type="Proteomes" id="UP001652338"/>
    </source>
</evidence>
<dbReference type="RefSeq" id="WP_262655281.1">
    <property type="nucleotide sequence ID" value="NZ_JAOQKE010000017.1"/>
</dbReference>
<gene>
    <name evidence="1" type="ORF">OCV47_11875</name>
</gene>
<accession>A0ABT2SND4</accession>
<reference evidence="1 2" key="1">
    <citation type="journal article" date="2021" name="ISME Commun">
        <title>Automated analysis of genomic sequences facilitates high-throughput and comprehensive description of bacteria.</title>
        <authorList>
            <person name="Hitch T.C.A."/>
        </authorList>
    </citation>
    <scope>NUCLEOTIDE SEQUENCE [LARGE SCALE GENOMIC DNA]</scope>
    <source>
        <strain evidence="1 2">Sanger_29</strain>
    </source>
</reference>
<comment type="caution">
    <text evidence="1">The sequence shown here is derived from an EMBL/GenBank/DDBJ whole genome shotgun (WGS) entry which is preliminary data.</text>
</comment>
<name>A0ABT2SND4_9FIRM</name>
<dbReference type="EMBL" id="JAOQKE010000017">
    <property type="protein sequence ID" value="MCU6726028.1"/>
    <property type="molecule type" value="Genomic_DNA"/>
</dbReference>
<evidence type="ECO:0008006" key="3">
    <source>
        <dbReference type="Google" id="ProtNLM"/>
    </source>
</evidence>
<dbReference type="Proteomes" id="UP001652338">
    <property type="component" value="Unassembled WGS sequence"/>
</dbReference>